<dbReference type="Proteomes" id="UP000182829">
    <property type="component" value="Unassembled WGS sequence"/>
</dbReference>
<dbReference type="PANTHER" id="PTHR30532:SF1">
    <property type="entry name" value="IRON(3+)-HYDROXAMATE-BINDING PROTEIN FHUD"/>
    <property type="match status" value="1"/>
</dbReference>
<dbReference type="RefSeq" id="WP_005579382.1">
    <property type="nucleotide sequence ID" value="NZ_FORO01000004.1"/>
</dbReference>
<keyword evidence="3" id="KW-0732">Signal</keyword>
<dbReference type="InterPro" id="IPR051313">
    <property type="entry name" value="Bact_iron-sidero_bind"/>
</dbReference>
<dbReference type="OrthoDB" id="304381at2157"/>
<evidence type="ECO:0000256" key="3">
    <source>
        <dbReference type="ARBA" id="ARBA00022729"/>
    </source>
</evidence>
<dbReference type="Pfam" id="PF01497">
    <property type="entry name" value="Peripla_BP_2"/>
    <property type="match status" value="1"/>
</dbReference>
<dbReference type="SUPFAM" id="SSF53807">
    <property type="entry name" value="Helical backbone' metal receptor"/>
    <property type="match status" value="1"/>
</dbReference>
<dbReference type="GeneID" id="14208151"/>
<dbReference type="AlphaFoldDB" id="A0A1I3KG09"/>
<dbReference type="PROSITE" id="PS51257">
    <property type="entry name" value="PROKAR_LIPOPROTEIN"/>
    <property type="match status" value="1"/>
</dbReference>
<dbReference type="InterPro" id="IPR002491">
    <property type="entry name" value="ABC_transptr_periplasmic_BD"/>
</dbReference>
<accession>A0A1I3KG09</accession>
<gene>
    <name evidence="6" type="ORF">SAMN05443661_10442</name>
</gene>
<evidence type="ECO:0000256" key="2">
    <source>
        <dbReference type="ARBA" id="ARBA00022448"/>
    </source>
</evidence>
<evidence type="ECO:0000256" key="1">
    <source>
        <dbReference type="ARBA" id="ARBA00004196"/>
    </source>
</evidence>
<dbReference type="PANTHER" id="PTHR30532">
    <property type="entry name" value="IRON III DICITRATE-BINDING PERIPLASMIC PROTEIN"/>
    <property type="match status" value="1"/>
</dbReference>
<dbReference type="PROSITE" id="PS50983">
    <property type="entry name" value="FE_B12_PBP"/>
    <property type="match status" value="1"/>
</dbReference>
<organism evidence="6 7">
    <name type="scientific">Natronobacterium gregoryi</name>
    <dbReference type="NCBI Taxonomy" id="44930"/>
    <lineage>
        <taxon>Archaea</taxon>
        <taxon>Methanobacteriati</taxon>
        <taxon>Methanobacteriota</taxon>
        <taxon>Stenosarchaea group</taxon>
        <taxon>Halobacteria</taxon>
        <taxon>Halobacteriales</taxon>
        <taxon>Natrialbaceae</taxon>
        <taxon>Natronobacterium</taxon>
    </lineage>
</organism>
<dbReference type="Gene3D" id="3.40.50.1980">
    <property type="entry name" value="Nitrogenase molybdenum iron protein domain"/>
    <property type="match status" value="2"/>
</dbReference>
<feature type="region of interest" description="Disordered" evidence="4">
    <location>
        <begin position="25"/>
        <end position="50"/>
    </location>
</feature>
<sequence>MVNRRRVLASSASLAAAGVAGCLGGESDPADDSGSSGPNDENGDSGGQSYEVCLEPGGCHTFDAVPESFFVIPGSQEDMAMSLGLQPEAHAYPHRKPYKFYDQLPGVDIDLDDTLQYGEGESARNYDKEIFYEVDPDVILADPRMLQNYSSWSDADMKEIEQNVAPYLGSYIRFDYEGEQPYYTLYELFEKVTEIFQRQDQYEAWIDLRDDFMAEIEANLPPEDERPTAAVFWRGIDADAGLFQPAPISEKRNDVRSFRDLGIEDAFADRDIEGDVGYETLLEIDPDYLAALNLSSMTGEEWHSQVVEPLEDHSTARTLSAVQDGNVVRASGQFMGPVTHLFSTEALAKQVYPDRFGEWPGDSADIPEDEQLFDRERMADIVDGNL</sequence>
<reference evidence="6 7" key="1">
    <citation type="submission" date="2016-10" db="EMBL/GenBank/DDBJ databases">
        <authorList>
            <person name="de Groot N.N."/>
        </authorList>
    </citation>
    <scope>NUCLEOTIDE SEQUENCE [LARGE SCALE GENOMIC DNA]</scope>
    <source>
        <strain evidence="6 7">SP2</strain>
    </source>
</reference>
<protein>
    <submittedName>
        <fullName evidence="6">Ferrichrome-binding protein</fullName>
    </submittedName>
</protein>
<dbReference type="OMA" id="YEVCLEP"/>
<dbReference type="EMBL" id="FORO01000004">
    <property type="protein sequence ID" value="SFI71432.1"/>
    <property type="molecule type" value="Genomic_DNA"/>
</dbReference>
<name>A0A1I3KG09_9EURY</name>
<evidence type="ECO:0000259" key="5">
    <source>
        <dbReference type="PROSITE" id="PS50983"/>
    </source>
</evidence>
<evidence type="ECO:0000313" key="7">
    <source>
        <dbReference type="Proteomes" id="UP000182829"/>
    </source>
</evidence>
<proteinExistence type="predicted"/>
<dbReference type="InterPro" id="IPR006311">
    <property type="entry name" value="TAT_signal"/>
</dbReference>
<comment type="subcellular location">
    <subcellularLocation>
        <location evidence="1">Cell envelope</location>
    </subcellularLocation>
</comment>
<evidence type="ECO:0000256" key="4">
    <source>
        <dbReference type="SAM" id="MobiDB-lite"/>
    </source>
</evidence>
<dbReference type="PROSITE" id="PS51318">
    <property type="entry name" value="TAT"/>
    <property type="match status" value="1"/>
</dbReference>
<feature type="domain" description="Fe/B12 periplasmic-binding" evidence="5">
    <location>
        <begin position="68"/>
        <end position="359"/>
    </location>
</feature>
<evidence type="ECO:0000313" key="6">
    <source>
        <dbReference type="EMBL" id="SFI71432.1"/>
    </source>
</evidence>
<keyword evidence="2" id="KW-0813">Transport</keyword>